<dbReference type="InterPro" id="IPR036047">
    <property type="entry name" value="F-box-like_dom_sf"/>
</dbReference>
<dbReference type="AlphaFoldDB" id="A0AAF0UW00"/>
<dbReference type="Gene3D" id="1.20.1280.50">
    <property type="match status" value="1"/>
</dbReference>
<dbReference type="PANTHER" id="PTHR31672:SF13">
    <property type="entry name" value="F-BOX PROTEIN CPR30-LIKE"/>
    <property type="match status" value="1"/>
</dbReference>
<accession>A0AAF0UW00</accession>
<dbReference type="InterPro" id="IPR001810">
    <property type="entry name" value="F-box_dom"/>
</dbReference>
<dbReference type="PANTHER" id="PTHR31672">
    <property type="entry name" value="BNACNNG10540D PROTEIN"/>
    <property type="match status" value="1"/>
</dbReference>
<dbReference type="InterPro" id="IPR050796">
    <property type="entry name" value="SCF_F-box_component"/>
</dbReference>
<dbReference type="SUPFAM" id="SSF81383">
    <property type="entry name" value="F-box domain"/>
    <property type="match status" value="1"/>
</dbReference>
<gene>
    <name evidence="2" type="ORF">MTR67_046470</name>
</gene>
<evidence type="ECO:0000313" key="3">
    <source>
        <dbReference type="Proteomes" id="UP001234989"/>
    </source>
</evidence>
<evidence type="ECO:0000313" key="2">
    <source>
        <dbReference type="EMBL" id="WMV53085.1"/>
    </source>
</evidence>
<sequence>MNREDVGKSVLGSSNNNTEQMDVDQALTVHFEEGIIMNILSRLSVRSIYQYKCVPKFWNTLISDPYFKMKHFNHAKNDQTSQKFLISHLCSNEHRFNSYCCPISSVQMVEDAQKLDRPLSSKPFFRVWCGCDGLVVVLVSGIVVDKHPIHLLWNPSIRESWSALCTIQDPSSYQNIGLRMVNYYSVVFMNQVVGLYCVHPLDHLRHGCKPALIRT</sequence>
<protein>
    <recommendedName>
        <fullName evidence="1">F-box domain-containing protein</fullName>
    </recommendedName>
</protein>
<proteinExistence type="predicted"/>
<dbReference type="EMBL" id="CP133622">
    <property type="protein sequence ID" value="WMV53085.1"/>
    <property type="molecule type" value="Genomic_DNA"/>
</dbReference>
<keyword evidence="3" id="KW-1185">Reference proteome</keyword>
<dbReference type="Pfam" id="PF00646">
    <property type="entry name" value="F-box"/>
    <property type="match status" value="1"/>
</dbReference>
<organism evidence="2 3">
    <name type="scientific">Solanum verrucosum</name>
    <dbReference type="NCBI Taxonomy" id="315347"/>
    <lineage>
        <taxon>Eukaryota</taxon>
        <taxon>Viridiplantae</taxon>
        <taxon>Streptophyta</taxon>
        <taxon>Embryophyta</taxon>
        <taxon>Tracheophyta</taxon>
        <taxon>Spermatophyta</taxon>
        <taxon>Magnoliopsida</taxon>
        <taxon>eudicotyledons</taxon>
        <taxon>Gunneridae</taxon>
        <taxon>Pentapetalae</taxon>
        <taxon>asterids</taxon>
        <taxon>lamiids</taxon>
        <taxon>Solanales</taxon>
        <taxon>Solanaceae</taxon>
        <taxon>Solanoideae</taxon>
        <taxon>Solaneae</taxon>
        <taxon>Solanum</taxon>
    </lineage>
</organism>
<reference evidence="2" key="1">
    <citation type="submission" date="2023-08" db="EMBL/GenBank/DDBJ databases">
        <title>A de novo genome assembly of Solanum verrucosum Schlechtendal, a Mexican diploid species geographically isolated from the other diploid A-genome species in potato relatives.</title>
        <authorList>
            <person name="Hosaka K."/>
        </authorList>
    </citation>
    <scope>NUCLEOTIDE SEQUENCE</scope>
    <source>
        <tissue evidence="2">Young leaves</tissue>
    </source>
</reference>
<name>A0AAF0UW00_SOLVR</name>
<evidence type="ECO:0000259" key="1">
    <source>
        <dbReference type="Pfam" id="PF00646"/>
    </source>
</evidence>
<feature type="domain" description="F-box" evidence="1">
    <location>
        <begin position="35"/>
        <end position="68"/>
    </location>
</feature>
<dbReference type="Proteomes" id="UP001234989">
    <property type="component" value="Chromosome 11"/>
</dbReference>